<evidence type="ECO:0000256" key="3">
    <source>
        <dbReference type="ARBA" id="ARBA00022801"/>
    </source>
</evidence>
<evidence type="ECO:0000256" key="2">
    <source>
        <dbReference type="ARBA" id="ARBA00022670"/>
    </source>
</evidence>
<evidence type="ECO:0000256" key="4">
    <source>
        <dbReference type="SAM" id="SignalP"/>
    </source>
</evidence>
<proteinExistence type="inferred from homology"/>
<dbReference type="InterPro" id="IPR033121">
    <property type="entry name" value="PEPTIDASE_A1"/>
</dbReference>
<dbReference type="GO" id="GO:0008233">
    <property type="term" value="F:peptidase activity"/>
    <property type="evidence" value="ECO:0007669"/>
    <property type="project" value="UniProtKB-KW"/>
</dbReference>
<dbReference type="Gene3D" id="2.40.70.10">
    <property type="entry name" value="Acid Proteases"/>
    <property type="match status" value="2"/>
</dbReference>
<evidence type="ECO:0000313" key="6">
    <source>
        <dbReference type="Proteomes" id="UP000515124"/>
    </source>
</evidence>
<protein>
    <submittedName>
        <fullName evidence="7">Aspartic proteinase CDR1-like</fullName>
    </submittedName>
</protein>
<dbReference type="InterPro" id="IPR051708">
    <property type="entry name" value="Plant_Aspart_Prot_A1"/>
</dbReference>
<gene>
    <name evidence="7" type="primary">LOC110769185</name>
</gene>
<dbReference type="PANTHER" id="PTHR47967:SF123">
    <property type="entry name" value="ASPARTIC PROTEINASE NEPENTHESIN-1-LIKE"/>
    <property type="match status" value="1"/>
</dbReference>
<accession>A0A6P5TP26</accession>
<name>A0A6P5TP26_PRUAV</name>
<dbReference type="Pfam" id="PF14543">
    <property type="entry name" value="TAXi_N"/>
    <property type="match status" value="1"/>
</dbReference>
<organism evidence="6 7">
    <name type="scientific">Prunus avium</name>
    <name type="common">Cherry</name>
    <name type="synonym">Cerasus avium</name>
    <dbReference type="NCBI Taxonomy" id="42229"/>
    <lineage>
        <taxon>Eukaryota</taxon>
        <taxon>Viridiplantae</taxon>
        <taxon>Streptophyta</taxon>
        <taxon>Embryophyta</taxon>
        <taxon>Tracheophyta</taxon>
        <taxon>Spermatophyta</taxon>
        <taxon>Magnoliopsida</taxon>
        <taxon>eudicotyledons</taxon>
        <taxon>Gunneridae</taxon>
        <taxon>Pentapetalae</taxon>
        <taxon>rosids</taxon>
        <taxon>fabids</taxon>
        <taxon>Rosales</taxon>
        <taxon>Rosaceae</taxon>
        <taxon>Amygdaloideae</taxon>
        <taxon>Amygdaleae</taxon>
        <taxon>Prunus</taxon>
    </lineage>
</organism>
<dbReference type="PROSITE" id="PS51767">
    <property type="entry name" value="PEPTIDASE_A1"/>
    <property type="match status" value="1"/>
</dbReference>
<dbReference type="InterPro" id="IPR021109">
    <property type="entry name" value="Peptidase_aspartic_dom_sf"/>
</dbReference>
<dbReference type="Proteomes" id="UP000515124">
    <property type="component" value="Unplaced"/>
</dbReference>
<evidence type="ECO:0000313" key="7">
    <source>
        <dbReference type="RefSeq" id="XP_021828815.1"/>
    </source>
</evidence>
<comment type="similarity">
    <text evidence="1">Belongs to the peptidase A1 family.</text>
</comment>
<evidence type="ECO:0000259" key="5">
    <source>
        <dbReference type="PROSITE" id="PS51767"/>
    </source>
</evidence>
<evidence type="ECO:0000256" key="1">
    <source>
        <dbReference type="ARBA" id="ARBA00007447"/>
    </source>
</evidence>
<keyword evidence="2" id="KW-0645">Protease</keyword>
<keyword evidence="6" id="KW-1185">Reference proteome</keyword>
<reference evidence="7" key="1">
    <citation type="submission" date="2025-08" db="UniProtKB">
        <authorList>
            <consortium name="RefSeq"/>
        </authorList>
    </citation>
    <scope>IDENTIFICATION</scope>
</reference>
<feature type="chain" id="PRO_5028006493" evidence="4">
    <location>
        <begin position="28"/>
        <end position="319"/>
    </location>
</feature>
<dbReference type="SUPFAM" id="SSF50630">
    <property type="entry name" value="Acid proteases"/>
    <property type="match status" value="1"/>
</dbReference>
<keyword evidence="4" id="KW-0732">Signal</keyword>
<dbReference type="AlphaFoldDB" id="A0A6P5TP26"/>
<feature type="signal peptide" evidence="4">
    <location>
        <begin position="1"/>
        <end position="27"/>
    </location>
</feature>
<dbReference type="KEGG" id="pavi:110769185"/>
<dbReference type="PANTHER" id="PTHR47967">
    <property type="entry name" value="OS07G0603500 PROTEIN-RELATED"/>
    <property type="match status" value="1"/>
</dbReference>
<dbReference type="GO" id="GO:0005576">
    <property type="term" value="C:extracellular region"/>
    <property type="evidence" value="ECO:0007669"/>
    <property type="project" value="TreeGrafter"/>
</dbReference>
<feature type="domain" description="Peptidase A1" evidence="5">
    <location>
        <begin position="97"/>
        <end position="319"/>
    </location>
</feature>
<dbReference type="RefSeq" id="XP_021828815.1">
    <property type="nucleotide sequence ID" value="XM_021973123.1"/>
</dbReference>
<sequence>MAGVSSVLHITLFLCLITISAFHPTYSKPNGFSLKLIPREAPESPLYPGNLTLLERIQRMIKFSEARSHYLDLISSSNSTIELDNISLTLLRDNFFYMVQVGIGSPATVVFLLLDTGGSLIWTQCKPCQNCYPQATPIYDSAQSWSYRKLACNHHFCQGPRALYQCVNDECVYNINYGGGALTRGIASIEIFTFPFNITTTLRVADIVFCCSNDNRNIQFAKNGVISGVLGLSLNPDSLLSQLADQTQRRFSYCLVPFTEAQMAPSVVRFGDDIPAPHGGISTTPFVTPPGSPFYNLNLLDISVGSGKLGFPPGTFAYI</sequence>
<dbReference type="GO" id="GO:0006508">
    <property type="term" value="P:proteolysis"/>
    <property type="evidence" value="ECO:0007669"/>
    <property type="project" value="UniProtKB-KW"/>
</dbReference>
<dbReference type="GeneID" id="110769185"/>
<keyword evidence="3" id="KW-0378">Hydrolase</keyword>
<dbReference type="InterPro" id="IPR032861">
    <property type="entry name" value="TAXi_N"/>
</dbReference>